<comment type="caution">
    <text evidence="1">The sequence shown here is derived from an EMBL/GenBank/DDBJ whole genome shotgun (WGS) entry which is preliminary data.</text>
</comment>
<reference evidence="1 2" key="1">
    <citation type="journal article" date="2019" name="Sci. Rep.">
        <title>Orb-weaving spider Araneus ventricosus genome elucidates the spidroin gene catalogue.</title>
        <authorList>
            <person name="Kono N."/>
            <person name="Nakamura H."/>
            <person name="Ohtoshi R."/>
            <person name="Moran D.A.P."/>
            <person name="Shinohara A."/>
            <person name="Yoshida Y."/>
            <person name="Fujiwara M."/>
            <person name="Mori M."/>
            <person name="Tomita M."/>
            <person name="Arakawa K."/>
        </authorList>
    </citation>
    <scope>NUCLEOTIDE SEQUENCE [LARGE SCALE GENOMIC DNA]</scope>
</reference>
<accession>A0A4Y2L9E8</accession>
<dbReference type="Proteomes" id="UP000499080">
    <property type="component" value="Unassembled WGS sequence"/>
</dbReference>
<dbReference type="EMBL" id="BGPR01005468">
    <property type="protein sequence ID" value="GBN10453.1"/>
    <property type="molecule type" value="Genomic_DNA"/>
</dbReference>
<dbReference type="AlphaFoldDB" id="A0A4Y2L9E8"/>
<sequence length="234" mass="26937">MPRHCIDTLRGIVKCRANFTTTAIITVRQVKSFEVGRERSMWREDNILSNPNNPNKNLDRVVAINTLNTQVSGRRILKQHSYGRSFYEFNPCSHYSLSLEKEESMSLLGLLVHVLFPTLWLKIAHTSKESAEARRRHCIRSLERYRSICKDTRRRKGPPVRIEPPTVHNYVPPATRGLAKTCAIGKRLYGTRHHKLIAVKQTKNFFIGLQSSKTFEKETDEDPCARLPLLTSVL</sequence>
<organism evidence="1 2">
    <name type="scientific">Araneus ventricosus</name>
    <name type="common">Orbweaver spider</name>
    <name type="synonym">Epeira ventricosa</name>
    <dbReference type="NCBI Taxonomy" id="182803"/>
    <lineage>
        <taxon>Eukaryota</taxon>
        <taxon>Metazoa</taxon>
        <taxon>Ecdysozoa</taxon>
        <taxon>Arthropoda</taxon>
        <taxon>Chelicerata</taxon>
        <taxon>Arachnida</taxon>
        <taxon>Araneae</taxon>
        <taxon>Araneomorphae</taxon>
        <taxon>Entelegynae</taxon>
        <taxon>Araneoidea</taxon>
        <taxon>Araneidae</taxon>
        <taxon>Araneus</taxon>
    </lineage>
</organism>
<gene>
    <name evidence="1" type="ORF">AVEN_190161_1</name>
</gene>
<protein>
    <submittedName>
        <fullName evidence="1">Uncharacterized protein</fullName>
    </submittedName>
</protein>
<proteinExistence type="predicted"/>
<keyword evidence="2" id="KW-1185">Reference proteome</keyword>
<evidence type="ECO:0000313" key="2">
    <source>
        <dbReference type="Proteomes" id="UP000499080"/>
    </source>
</evidence>
<evidence type="ECO:0000313" key="1">
    <source>
        <dbReference type="EMBL" id="GBN10453.1"/>
    </source>
</evidence>
<name>A0A4Y2L9E8_ARAVE</name>